<dbReference type="RefSeq" id="WP_346030294.1">
    <property type="nucleotide sequence ID" value="NZ_BAAANV010000037.1"/>
</dbReference>
<dbReference type="InterPro" id="IPR029063">
    <property type="entry name" value="SAM-dependent_MTases_sf"/>
</dbReference>
<accession>A0ABN2BML6</accession>
<dbReference type="EMBL" id="BAAANV010000037">
    <property type="protein sequence ID" value="GAA1543744.1"/>
    <property type="molecule type" value="Genomic_DNA"/>
</dbReference>
<reference evidence="2 3" key="1">
    <citation type="journal article" date="2019" name="Int. J. Syst. Evol. Microbiol.">
        <title>The Global Catalogue of Microorganisms (GCM) 10K type strain sequencing project: providing services to taxonomists for standard genome sequencing and annotation.</title>
        <authorList>
            <consortium name="The Broad Institute Genomics Platform"/>
            <consortium name="The Broad Institute Genome Sequencing Center for Infectious Disease"/>
            <person name="Wu L."/>
            <person name="Ma J."/>
        </authorList>
    </citation>
    <scope>NUCLEOTIDE SEQUENCE [LARGE SCALE GENOMIC DNA]</scope>
    <source>
        <strain evidence="2 3">JCM 14588</strain>
    </source>
</reference>
<evidence type="ECO:0000313" key="2">
    <source>
        <dbReference type="EMBL" id="GAA1543744.1"/>
    </source>
</evidence>
<gene>
    <name evidence="2" type="ORF">GCM10009762_16500</name>
</gene>
<dbReference type="PANTHER" id="PTHR37524:SF2">
    <property type="entry name" value="RIBOSOMAL RNA METHYLTRANSFERASE FTSJ DOMAIN-CONTAINING PROTEIN"/>
    <property type="match status" value="1"/>
</dbReference>
<name>A0ABN2BML6_9MICO</name>
<dbReference type="PANTHER" id="PTHR37524">
    <property type="entry name" value="RIBOSOMAL RNA LARGE SUBUNIT METHYLTRANSFERASE M"/>
    <property type="match status" value="1"/>
</dbReference>
<sequence>MIDLPVLFSTTADYYRFAVVELRREADVEKVTRVGEDAGFVQLKNGGIERLHELASSGYLRFCKHFAAVEKHATTKSLEHEDAEEIAEWAFDGIATRLEALADSGEYTPGSAISLHTWDSGQGPWAPGKVRRPLLEVLMDEGVRVVPGGADLALSVCLGEDRVTTGVTPSRYALSDWAGGRIRLASRKEQVSRAEFKLEELFTHIDLPEGDVAVDLGASPGGWTRILRSRGYGHVHAVDPAGLDQRVLDLGGVEHHRTTAGEFVATFPRRVDLIVNDMRMPPQLSAHTMLEASDLLNPGATAIVTLKLGTNNPVKQADEAMNMLSEAYDITFARQLQHNRHEITVVALRA</sequence>
<comment type="caution">
    <text evidence="2">The sequence shown here is derived from an EMBL/GenBank/DDBJ whole genome shotgun (WGS) entry which is preliminary data.</text>
</comment>
<keyword evidence="3" id="KW-1185">Reference proteome</keyword>
<organism evidence="2 3">
    <name type="scientific">Dermacoccus barathri</name>
    <dbReference type="NCBI Taxonomy" id="322601"/>
    <lineage>
        <taxon>Bacteria</taxon>
        <taxon>Bacillati</taxon>
        <taxon>Actinomycetota</taxon>
        <taxon>Actinomycetes</taxon>
        <taxon>Micrococcales</taxon>
        <taxon>Dermacoccaceae</taxon>
        <taxon>Dermacoccus</taxon>
    </lineage>
</organism>
<dbReference type="InterPro" id="IPR002877">
    <property type="entry name" value="RNA_MeTrfase_FtsJ_dom"/>
</dbReference>
<evidence type="ECO:0000259" key="1">
    <source>
        <dbReference type="Pfam" id="PF01728"/>
    </source>
</evidence>
<dbReference type="SUPFAM" id="SSF53335">
    <property type="entry name" value="S-adenosyl-L-methionine-dependent methyltransferases"/>
    <property type="match status" value="1"/>
</dbReference>
<dbReference type="CDD" id="cd02440">
    <property type="entry name" value="AdoMet_MTases"/>
    <property type="match status" value="1"/>
</dbReference>
<protein>
    <recommendedName>
        <fullName evidence="1">Ribosomal RNA methyltransferase FtsJ domain-containing protein</fullName>
    </recommendedName>
</protein>
<evidence type="ECO:0000313" key="3">
    <source>
        <dbReference type="Proteomes" id="UP001501288"/>
    </source>
</evidence>
<dbReference type="Proteomes" id="UP001501288">
    <property type="component" value="Unassembled WGS sequence"/>
</dbReference>
<dbReference type="Gene3D" id="3.40.50.150">
    <property type="entry name" value="Vaccinia Virus protein VP39"/>
    <property type="match status" value="1"/>
</dbReference>
<dbReference type="Pfam" id="PF01728">
    <property type="entry name" value="FtsJ"/>
    <property type="match status" value="1"/>
</dbReference>
<proteinExistence type="predicted"/>
<feature type="domain" description="Ribosomal RNA methyltransferase FtsJ" evidence="1">
    <location>
        <begin position="191"/>
        <end position="289"/>
    </location>
</feature>